<evidence type="ECO:0000256" key="8">
    <source>
        <dbReference type="ARBA" id="ARBA00049014"/>
    </source>
</evidence>
<evidence type="ECO:0000256" key="9">
    <source>
        <dbReference type="ARBA" id="ARBA00049299"/>
    </source>
</evidence>
<dbReference type="OrthoDB" id="10252354at2759"/>
<evidence type="ECO:0000256" key="6">
    <source>
        <dbReference type="ARBA" id="ARBA00038035"/>
    </source>
</evidence>
<dbReference type="AlphaFoldDB" id="A0A1V9X4M1"/>
<dbReference type="GO" id="GO:0004708">
    <property type="term" value="F:MAP kinase kinase activity"/>
    <property type="evidence" value="ECO:0007669"/>
    <property type="project" value="UniProtKB-EC"/>
</dbReference>
<evidence type="ECO:0000256" key="5">
    <source>
        <dbReference type="ARBA" id="ARBA00022840"/>
    </source>
</evidence>
<feature type="domain" description="Protein kinase" evidence="13">
    <location>
        <begin position="52"/>
        <end position="310"/>
    </location>
</feature>
<organism evidence="14 15">
    <name type="scientific">Tropilaelaps mercedesae</name>
    <dbReference type="NCBI Taxonomy" id="418985"/>
    <lineage>
        <taxon>Eukaryota</taxon>
        <taxon>Metazoa</taxon>
        <taxon>Ecdysozoa</taxon>
        <taxon>Arthropoda</taxon>
        <taxon>Chelicerata</taxon>
        <taxon>Arachnida</taxon>
        <taxon>Acari</taxon>
        <taxon>Parasitiformes</taxon>
        <taxon>Mesostigmata</taxon>
        <taxon>Gamasina</taxon>
        <taxon>Dermanyssoidea</taxon>
        <taxon>Laelapidae</taxon>
        <taxon>Tropilaelaps</taxon>
    </lineage>
</organism>
<comment type="catalytic activity">
    <reaction evidence="9">
        <text>L-threonyl-[protein] + ATP = O-phospho-L-threonyl-[protein] + ADP + H(+)</text>
        <dbReference type="Rhea" id="RHEA:46608"/>
        <dbReference type="Rhea" id="RHEA-COMP:11060"/>
        <dbReference type="Rhea" id="RHEA-COMP:11605"/>
        <dbReference type="ChEBI" id="CHEBI:15378"/>
        <dbReference type="ChEBI" id="CHEBI:30013"/>
        <dbReference type="ChEBI" id="CHEBI:30616"/>
        <dbReference type="ChEBI" id="CHEBI:61977"/>
        <dbReference type="ChEBI" id="CHEBI:456216"/>
        <dbReference type="EC" id="2.7.12.2"/>
    </reaction>
</comment>
<dbReference type="InterPro" id="IPR000719">
    <property type="entry name" value="Prot_kinase_dom"/>
</dbReference>
<comment type="caution">
    <text evidence="14">The sequence shown here is derived from an EMBL/GenBank/DDBJ whole genome shotgun (WGS) entry which is preliminary data.</text>
</comment>
<dbReference type="Pfam" id="PF00069">
    <property type="entry name" value="Pkinase"/>
    <property type="match status" value="1"/>
</dbReference>
<dbReference type="Proteomes" id="UP000192247">
    <property type="component" value="Unassembled WGS sequence"/>
</dbReference>
<evidence type="ECO:0000256" key="12">
    <source>
        <dbReference type="RuleBase" id="RU000304"/>
    </source>
</evidence>
<protein>
    <recommendedName>
        <fullName evidence="7">mitogen-activated protein kinase kinase</fullName>
        <ecNumber evidence="7">2.7.12.2</ecNumber>
    </recommendedName>
</protein>
<name>A0A1V9X4M1_9ACAR</name>
<dbReference type="STRING" id="418985.A0A1V9X4M1"/>
<keyword evidence="1 12" id="KW-0723">Serine/threonine-protein kinase</keyword>
<evidence type="ECO:0000256" key="2">
    <source>
        <dbReference type="ARBA" id="ARBA00022679"/>
    </source>
</evidence>
<dbReference type="GO" id="GO:0010508">
    <property type="term" value="P:positive regulation of autophagy"/>
    <property type="evidence" value="ECO:0007669"/>
    <property type="project" value="UniProtKB-ARBA"/>
</dbReference>
<evidence type="ECO:0000256" key="7">
    <source>
        <dbReference type="ARBA" id="ARBA00038999"/>
    </source>
</evidence>
<dbReference type="InterPro" id="IPR008271">
    <property type="entry name" value="Ser/Thr_kinase_AS"/>
</dbReference>
<dbReference type="FunFam" id="3.30.200.20:FF:000040">
    <property type="entry name" value="Dual specificity mitogen-activated protein kinase kinase"/>
    <property type="match status" value="1"/>
</dbReference>
<dbReference type="Gene3D" id="1.10.510.10">
    <property type="entry name" value="Transferase(Phosphotransferase) domain 1"/>
    <property type="match status" value="1"/>
</dbReference>
<dbReference type="GO" id="GO:0051403">
    <property type="term" value="P:stress-activated MAPK cascade"/>
    <property type="evidence" value="ECO:0007669"/>
    <property type="project" value="TreeGrafter"/>
</dbReference>
<dbReference type="InterPro" id="IPR011009">
    <property type="entry name" value="Kinase-like_dom_sf"/>
</dbReference>
<dbReference type="PROSITE" id="PS00108">
    <property type="entry name" value="PROTEIN_KINASE_ST"/>
    <property type="match status" value="1"/>
</dbReference>
<dbReference type="EMBL" id="MNPL01025184">
    <property type="protein sequence ID" value="OQR68346.1"/>
    <property type="molecule type" value="Genomic_DNA"/>
</dbReference>
<dbReference type="InParanoid" id="A0A1V9X4M1"/>
<keyword evidence="3 11" id="KW-0547">Nucleotide-binding</keyword>
<feature type="binding site" evidence="11">
    <location>
        <position position="81"/>
    </location>
    <ligand>
        <name>ATP</name>
        <dbReference type="ChEBI" id="CHEBI:30616"/>
    </ligand>
</feature>
<comment type="catalytic activity">
    <reaction evidence="8">
        <text>L-seryl-[protein] + ATP = O-phospho-L-seryl-[protein] + ADP + H(+)</text>
        <dbReference type="Rhea" id="RHEA:17989"/>
        <dbReference type="Rhea" id="RHEA-COMP:9863"/>
        <dbReference type="Rhea" id="RHEA-COMP:11604"/>
        <dbReference type="ChEBI" id="CHEBI:15378"/>
        <dbReference type="ChEBI" id="CHEBI:29999"/>
        <dbReference type="ChEBI" id="CHEBI:30616"/>
        <dbReference type="ChEBI" id="CHEBI:83421"/>
        <dbReference type="ChEBI" id="CHEBI:456216"/>
        <dbReference type="EC" id="2.7.12.2"/>
    </reaction>
</comment>
<dbReference type="InterPro" id="IPR017441">
    <property type="entry name" value="Protein_kinase_ATP_BS"/>
</dbReference>
<keyword evidence="2" id="KW-0808">Transferase</keyword>
<dbReference type="EC" id="2.7.12.2" evidence="7"/>
<comment type="catalytic activity">
    <reaction evidence="10">
        <text>L-tyrosyl-[protein] + ATP = O-phospho-L-tyrosyl-[protein] + ADP + H(+)</text>
        <dbReference type="Rhea" id="RHEA:10596"/>
        <dbReference type="Rhea" id="RHEA-COMP:10136"/>
        <dbReference type="Rhea" id="RHEA-COMP:20101"/>
        <dbReference type="ChEBI" id="CHEBI:15378"/>
        <dbReference type="ChEBI" id="CHEBI:30616"/>
        <dbReference type="ChEBI" id="CHEBI:46858"/>
        <dbReference type="ChEBI" id="CHEBI:61978"/>
        <dbReference type="ChEBI" id="CHEBI:456216"/>
        <dbReference type="EC" id="2.7.12.2"/>
    </reaction>
</comment>
<feature type="non-terminal residue" evidence="14">
    <location>
        <position position="1"/>
    </location>
</feature>
<dbReference type="GO" id="GO:0005524">
    <property type="term" value="F:ATP binding"/>
    <property type="evidence" value="ECO:0007669"/>
    <property type="project" value="UniProtKB-UniRule"/>
</dbReference>
<dbReference type="GO" id="GO:0004674">
    <property type="term" value="F:protein serine/threonine kinase activity"/>
    <property type="evidence" value="ECO:0007669"/>
    <property type="project" value="UniProtKB-KW"/>
</dbReference>
<dbReference type="Gene3D" id="3.30.200.20">
    <property type="entry name" value="Phosphorylase Kinase, domain 1"/>
    <property type="match status" value="1"/>
</dbReference>
<dbReference type="SMART" id="SM00220">
    <property type="entry name" value="S_TKc"/>
    <property type="match status" value="1"/>
</dbReference>
<dbReference type="FunFam" id="1.10.510.10:FF:000432">
    <property type="entry name" value="mitogen-activated protein kinase kinase 3"/>
    <property type="match status" value="1"/>
</dbReference>
<evidence type="ECO:0000256" key="11">
    <source>
        <dbReference type="PROSITE-ProRule" id="PRU10141"/>
    </source>
</evidence>
<dbReference type="PANTHER" id="PTHR48013:SF11">
    <property type="entry name" value="LICORNE"/>
    <property type="match status" value="1"/>
</dbReference>
<evidence type="ECO:0000313" key="14">
    <source>
        <dbReference type="EMBL" id="OQR68346.1"/>
    </source>
</evidence>
<dbReference type="FunCoup" id="A0A1V9X4M1">
    <property type="interactions" value="419"/>
</dbReference>
<accession>A0A1V9X4M1</accession>
<reference evidence="14 15" key="1">
    <citation type="journal article" date="2017" name="Gigascience">
        <title>Draft genome of the honey bee ectoparasitic mite, Tropilaelaps mercedesae, is shaped by the parasitic life history.</title>
        <authorList>
            <person name="Dong X."/>
            <person name="Armstrong S.D."/>
            <person name="Xia D."/>
            <person name="Makepeace B.L."/>
            <person name="Darby A.C."/>
            <person name="Kadowaki T."/>
        </authorList>
    </citation>
    <scope>NUCLEOTIDE SEQUENCE [LARGE SCALE GENOMIC DNA]</scope>
    <source>
        <strain evidence="14">Wuxi-XJTLU</strain>
    </source>
</reference>
<dbReference type="SUPFAM" id="SSF56112">
    <property type="entry name" value="Protein kinase-like (PK-like)"/>
    <property type="match status" value="1"/>
</dbReference>
<gene>
    <name evidence="14" type="ORF">BIW11_12971</name>
</gene>
<dbReference type="GO" id="GO:0043068">
    <property type="term" value="P:positive regulation of programmed cell death"/>
    <property type="evidence" value="ECO:0007669"/>
    <property type="project" value="UniProtKB-ARBA"/>
</dbReference>
<keyword evidence="5 11" id="KW-0067">ATP-binding</keyword>
<keyword evidence="4 14" id="KW-0418">Kinase</keyword>
<evidence type="ECO:0000256" key="4">
    <source>
        <dbReference type="ARBA" id="ARBA00022777"/>
    </source>
</evidence>
<evidence type="ECO:0000256" key="3">
    <source>
        <dbReference type="ARBA" id="ARBA00022741"/>
    </source>
</evidence>
<evidence type="ECO:0000313" key="15">
    <source>
        <dbReference type="Proteomes" id="UP000192247"/>
    </source>
</evidence>
<comment type="similarity">
    <text evidence="6">Belongs to the protein kinase superfamily. STE Ser/Thr protein kinase family. MAP kinase kinase subfamily.</text>
</comment>
<evidence type="ECO:0000256" key="1">
    <source>
        <dbReference type="ARBA" id="ARBA00022527"/>
    </source>
</evidence>
<evidence type="ECO:0000256" key="10">
    <source>
        <dbReference type="ARBA" id="ARBA00051693"/>
    </source>
</evidence>
<proteinExistence type="inferred from homology"/>
<keyword evidence="15" id="KW-1185">Reference proteome</keyword>
<dbReference type="PANTHER" id="PTHR48013">
    <property type="entry name" value="DUAL SPECIFICITY MITOGEN-ACTIVATED PROTEIN KINASE KINASE 5-RELATED"/>
    <property type="match status" value="1"/>
</dbReference>
<sequence length="349" mass="38865">KKKKVNFVSGLPKLTIVGTIPAEEAIAPPNLDSVARIRLNDGEEVTVEADELESVQELGRGAYGVVEQMRHRPSGTDMAVKRITYAFDEAEKRGALMDLSVNMKARSPYTVHFYGAFFRDGDIWICMEVMDTSLDKFYRGAFKHLESIPETVLGRIAFSIVAALDYLKSTLNIMHRDVKPSNVLINRQGAVKLCDFGISGQMVDSVAKTNLGCKPYMPPERIQAESGARYDVRSDVWSFGITMVELSTGRFPYTATKNVFEQLKEVVQSDPPSLPKGQFSPQYEDFIGLCLQKDRDLRPRYPALLDTDFIKANKDNDISEFAEKVITLMGAAATASRSAVDDRGEEPTQ</sequence>
<dbReference type="PROSITE" id="PS00107">
    <property type="entry name" value="PROTEIN_KINASE_ATP"/>
    <property type="match status" value="1"/>
</dbReference>
<dbReference type="PROSITE" id="PS50011">
    <property type="entry name" value="PROTEIN_KINASE_DOM"/>
    <property type="match status" value="1"/>
</dbReference>
<evidence type="ECO:0000259" key="13">
    <source>
        <dbReference type="PROSITE" id="PS50011"/>
    </source>
</evidence>